<evidence type="ECO:0000313" key="3">
    <source>
        <dbReference type="EMBL" id="KAK6947306.1"/>
    </source>
</evidence>
<feature type="region of interest" description="Disordered" evidence="2">
    <location>
        <begin position="1"/>
        <end position="20"/>
    </location>
</feature>
<sequence length="442" mass="51025">MAGVVAEQPQPPKPFRDEKREAEEGQYFHKLLSSYLGFGFAVFLGFLPKSSTSLVSVLQSRNRELALKIVELEEQIRQMQSRRKEDSKANARVVEIFASHRHAWQQEEKRLLQQIDESAEEIAHLRSKIEDLETREGELVRELSERDEMINFMSRKTTEELDEKDFVDDGEICTEEFGSSRFGKIRVSDEWCKNVDDIGVVYGQSNGFASNGPDFFTDQINGLSHDLFSSKDWAERANNLWQDVPYESLDSTYNLKHFVARRESPWKVDGESTGVALKLKLIEQELLNLERVGKSDLSKVPTMLRKQAKRYQALAGKIDDLCRRMQASDPCEAALNPEFRTQRQTEFLLEGFQLQQRASETGQKLMPLQTETGKSYVWDELGTQAKLTTRRALDSIRNNFKEIQRNLEIWLARIIGDLEGILARDGAPHVRKYYLSRYPFVQ</sequence>
<gene>
    <name evidence="3" type="ORF">RJ641_000779</name>
</gene>
<keyword evidence="4" id="KW-1185">Reference proteome</keyword>
<keyword evidence="1" id="KW-0175">Coiled coil</keyword>
<evidence type="ECO:0000313" key="4">
    <source>
        <dbReference type="Proteomes" id="UP001370490"/>
    </source>
</evidence>
<organism evidence="3 4">
    <name type="scientific">Dillenia turbinata</name>
    <dbReference type="NCBI Taxonomy" id="194707"/>
    <lineage>
        <taxon>Eukaryota</taxon>
        <taxon>Viridiplantae</taxon>
        <taxon>Streptophyta</taxon>
        <taxon>Embryophyta</taxon>
        <taxon>Tracheophyta</taxon>
        <taxon>Spermatophyta</taxon>
        <taxon>Magnoliopsida</taxon>
        <taxon>eudicotyledons</taxon>
        <taxon>Gunneridae</taxon>
        <taxon>Pentapetalae</taxon>
        <taxon>Dilleniales</taxon>
        <taxon>Dilleniaceae</taxon>
        <taxon>Dillenia</taxon>
    </lineage>
</organism>
<proteinExistence type="predicted"/>
<dbReference type="AlphaFoldDB" id="A0AAN8WG22"/>
<accession>A0AAN8WG22</accession>
<reference evidence="3 4" key="1">
    <citation type="submission" date="2023-12" db="EMBL/GenBank/DDBJ databases">
        <title>A high-quality genome assembly for Dillenia turbinata (Dilleniales).</title>
        <authorList>
            <person name="Chanderbali A."/>
        </authorList>
    </citation>
    <scope>NUCLEOTIDE SEQUENCE [LARGE SCALE GENOMIC DNA]</scope>
    <source>
        <strain evidence="3">LSX21</strain>
        <tissue evidence="3">Leaf</tissue>
    </source>
</reference>
<name>A0AAN8WG22_9MAGN</name>
<comment type="caution">
    <text evidence="3">The sequence shown here is derived from an EMBL/GenBank/DDBJ whole genome shotgun (WGS) entry which is preliminary data.</text>
</comment>
<dbReference type="EMBL" id="JBAMMX010000001">
    <property type="protein sequence ID" value="KAK6947306.1"/>
    <property type="molecule type" value="Genomic_DNA"/>
</dbReference>
<protein>
    <submittedName>
        <fullName evidence="3">Uncharacterized protein</fullName>
    </submittedName>
</protein>
<dbReference type="PANTHER" id="PTHR47747:SF3">
    <property type="entry name" value="OS03G0853600 PROTEIN"/>
    <property type="match status" value="1"/>
</dbReference>
<feature type="coiled-coil region" evidence="1">
    <location>
        <begin position="55"/>
        <end position="142"/>
    </location>
</feature>
<evidence type="ECO:0000256" key="1">
    <source>
        <dbReference type="SAM" id="Coils"/>
    </source>
</evidence>
<dbReference type="Proteomes" id="UP001370490">
    <property type="component" value="Unassembled WGS sequence"/>
</dbReference>
<dbReference type="PANTHER" id="PTHR47747">
    <property type="entry name" value="RIBONUCLEASE P PROTEIN SUBUNIT P38-LIKE PROTEIN"/>
    <property type="match status" value="1"/>
</dbReference>
<evidence type="ECO:0000256" key="2">
    <source>
        <dbReference type="SAM" id="MobiDB-lite"/>
    </source>
</evidence>